<dbReference type="RefSeq" id="WP_179589243.1">
    <property type="nucleotide sequence ID" value="NZ_JACBYR010000002.1"/>
</dbReference>
<evidence type="ECO:0000313" key="5">
    <source>
        <dbReference type="EMBL" id="NYE85271.1"/>
    </source>
</evidence>
<comment type="caution">
    <text evidence="5">The sequence shown here is derived from an EMBL/GenBank/DDBJ whole genome shotgun (WGS) entry which is preliminary data.</text>
</comment>
<dbReference type="EMBL" id="JACBYR010000002">
    <property type="protein sequence ID" value="NYE85271.1"/>
    <property type="molecule type" value="Genomic_DNA"/>
</dbReference>
<keyword evidence="2 3" id="KW-0732">Signal</keyword>
<organism evidence="5 6">
    <name type="scientific">Pigmentiphaga litoralis</name>
    <dbReference type="NCBI Taxonomy" id="516702"/>
    <lineage>
        <taxon>Bacteria</taxon>
        <taxon>Pseudomonadati</taxon>
        <taxon>Pseudomonadota</taxon>
        <taxon>Betaproteobacteria</taxon>
        <taxon>Burkholderiales</taxon>
        <taxon>Alcaligenaceae</taxon>
        <taxon>Pigmentiphaga</taxon>
    </lineage>
</organism>
<protein>
    <submittedName>
        <fullName evidence="5">Branched-chain amino acid transport system substrate-binding protein</fullName>
    </submittedName>
</protein>
<dbReference type="InterPro" id="IPR051010">
    <property type="entry name" value="BCAA_transport"/>
</dbReference>
<evidence type="ECO:0000256" key="2">
    <source>
        <dbReference type="ARBA" id="ARBA00022729"/>
    </source>
</evidence>
<evidence type="ECO:0000259" key="4">
    <source>
        <dbReference type="Pfam" id="PF13458"/>
    </source>
</evidence>
<keyword evidence="6" id="KW-1185">Reference proteome</keyword>
<dbReference type="AlphaFoldDB" id="A0A7Y9IY64"/>
<gene>
    <name evidence="5" type="ORF">FHW18_004578</name>
</gene>
<dbReference type="PANTHER" id="PTHR30483">
    <property type="entry name" value="LEUCINE-SPECIFIC-BINDING PROTEIN"/>
    <property type="match status" value="1"/>
</dbReference>
<evidence type="ECO:0000313" key="6">
    <source>
        <dbReference type="Proteomes" id="UP000542125"/>
    </source>
</evidence>
<dbReference type="InterPro" id="IPR028082">
    <property type="entry name" value="Peripla_BP_I"/>
</dbReference>
<reference evidence="5 6" key="1">
    <citation type="submission" date="2020-07" db="EMBL/GenBank/DDBJ databases">
        <title>Genomic Encyclopedia of Type Strains, Phase IV (KMG-V): Genome sequencing to study the core and pangenomes of soil and plant-associated prokaryotes.</title>
        <authorList>
            <person name="Whitman W."/>
        </authorList>
    </citation>
    <scope>NUCLEOTIDE SEQUENCE [LARGE SCALE GENOMIC DNA]</scope>
    <source>
        <strain evidence="5 6">SAS40</strain>
    </source>
</reference>
<dbReference type="Gene3D" id="3.40.50.2300">
    <property type="match status" value="2"/>
</dbReference>
<proteinExistence type="inferred from homology"/>
<dbReference type="Proteomes" id="UP000542125">
    <property type="component" value="Unassembled WGS sequence"/>
</dbReference>
<dbReference type="Pfam" id="PF13458">
    <property type="entry name" value="Peripla_BP_6"/>
    <property type="match status" value="1"/>
</dbReference>
<dbReference type="SUPFAM" id="SSF53822">
    <property type="entry name" value="Periplasmic binding protein-like I"/>
    <property type="match status" value="1"/>
</dbReference>
<feature type="chain" id="PRO_5030713276" evidence="3">
    <location>
        <begin position="24"/>
        <end position="386"/>
    </location>
</feature>
<name>A0A7Y9IY64_9BURK</name>
<feature type="signal peptide" evidence="3">
    <location>
        <begin position="1"/>
        <end position="23"/>
    </location>
</feature>
<feature type="domain" description="Leucine-binding protein" evidence="4">
    <location>
        <begin position="26"/>
        <end position="367"/>
    </location>
</feature>
<dbReference type="PANTHER" id="PTHR30483:SF6">
    <property type="entry name" value="PERIPLASMIC BINDING PROTEIN OF ABC TRANSPORTER FOR NATURAL AMINO ACIDS"/>
    <property type="match status" value="1"/>
</dbReference>
<accession>A0A7Y9IY64</accession>
<evidence type="ECO:0000256" key="3">
    <source>
        <dbReference type="SAM" id="SignalP"/>
    </source>
</evidence>
<comment type="similarity">
    <text evidence="1">Belongs to the leucine-binding protein family.</text>
</comment>
<dbReference type="InterPro" id="IPR028081">
    <property type="entry name" value="Leu-bd"/>
</dbReference>
<evidence type="ECO:0000256" key="1">
    <source>
        <dbReference type="ARBA" id="ARBA00010062"/>
    </source>
</evidence>
<sequence>MKRPAWLVAAASAALLFSSAAPAAETVKVGVIGPFSGQLSGSWGTPFRQGMETYTAQKGPLSGDIKIEYIYRDLPTVDPQRARALAQELIVRDKVQYLAGFVSTPDALAVASVIQSAKIPSVIFNAAGPTIVGKSDYFLRTSNTLPEITVPVARYMAENGLKRVVTAVADYSPGADAEAAFKDAYGNSGQVIESIRMPLSTTDFGPFLQKIRLLKPDALFVFLPAGPATFGFVKAYQENGMKAEGIRFFGLSETQESDLQQLGDAAIGLETSYIYSAAHESKVNADFQAAYRKLYPNGTVNPATVMAYDGTHVLRTMIEATKGKKDADGAMKAAKGLAWESPRGPVKIDAASRELVQNVYIRSVQKGTDGRLYNKEIKVFPPTAKP</sequence>